<dbReference type="InterPro" id="IPR036116">
    <property type="entry name" value="FN3_sf"/>
</dbReference>
<feature type="domain" description="Fibronectin type-III" evidence="1">
    <location>
        <begin position="1977"/>
        <end position="2066"/>
    </location>
</feature>
<dbReference type="CDD" id="cd00063">
    <property type="entry name" value="FN3"/>
    <property type="match status" value="7"/>
</dbReference>
<proteinExistence type="predicted"/>
<dbReference type="InterPro" id="IPR003961">
    <property type="entry name" value="FN3_dom"/>
</dbReference>
<feature type="domain" description="Fibronectin type-III" evidence="1">
    <location>
        <begin position="1193"/>
        <end position="1279"/>
    </location>
</feature>
<feature type="domain" description="Fibronectin type-III" evidence="1">
    <location>
        <begin position="1017"/>
        <end position="1106"/>
    </location>
</feature>
<keyword evidence="3" id="KW-1185">Reference proteome</keyword>
<feature type="domain" description="Fibronectin type-III" evidence="1">
    <location>
        <begin position="1280"/>
        <end position="1366"/>
    </location>
</feature>
<dbReference type="Pfam" id="PF09294">
    <property type="entry name" value="Interfer-bind"/>
    <property type="match status" value="1"/>
</dbReference>
<feature type="domain" description="Fibronectin type-III" evidence="1">
    <location>
        <begin position="1454"/>
        <end position="1540"/>
    </location>
</feature>
<reference evidence="2" key="2">
    <citation type="submission" date="2025-08" db="UniProtKB">
        <authorList>
            <consortium name="Ensembl"/>
        </authorList>
    </citation>
    <scope>IDENTIFICATION</scope>
</reference>
<dbReference type="InterPro" id="IPR013783">
    <property type="entry name" value="Ig-like_fold"/>
</dbReference>
<gene>
    <name evidence="2" type="primary">ELAPOR1</name>
</gene>
<feature type="domain" description="Fibronectin type-III" evidence="1">
    <location>
        <begin position="2503"/>
        <end position="2592"/>
    </location>
</feature>
<feature type="domain" description="Fibronectin type-III" evidence="1">
    <location>
        <begin position="1541"/>
        <end position="1627"/>
    </location>
</feature>
<feature type="domain" description="Fibronectin type-III" evidence="1">
    <location>
        <begin position="497"/>
        <end position="583"/>
    </location>
</feature>
<dbReference type="Ensembl" id="ENSPNAT00000066710.1">
    <property type="protein sequence ID" value="ENSPNAP00000054250.1"/>
    <property type="gene ID" value="ENSPNAG00000017449.2"/>
</dbReference>
<dbReference type="Proteomes" id="UP001501920">
    <property type="component" value="Chromosome 19"/>
</dbReference>
<dbReference type="InterPro" id="IPR015373">
    <property type="entry name" value="Interferon/interleukin_rcp_dom"/>
</dbReference>
<feature type="domain" description="Fibronectin type-III" evidence="1">
    <location>
        <begin position="1367"/>
        <end position="1453"/>
    </location>
</feature>
<feature type="domain" description="Fibronectin type-III" evidence="1">
    <location>
        <begin position="2779"/>
        <end position="2868"/>
    </location>
</feature>
<dbReference type="Gene3D" id="2.60.40.10">
    <property type="entry name" value="Immunoglobulins"/>
    <property type="match status" value="15"/>
</dbReference>
<name>A0AAR2JQD7_PYGNA</name>
<feature type="domain" description="Fibronectin type-III" evidence="1">
    <location>
        <begin position="584"/>
        <end position="670"/>
    </location>
</feature>
<reference evidence="2" key="3">
    <citation type="submission" date="2025-09" db="UniProtKB">
        <authorList>
            <consortium name="Ensembl"/>
        </authorList>
    </citation>
    <scope>IDENTIFICATION</scope>
</reference>
<feature type="domain" description="Fibronectin type-III" evidence="1">
    <location>
        <begin position="671"/>
        <end position="756"/>
    </location>
</feature>
<feature type="domain" description="Fibronectin type-III" evidence="1">
    <location>
        <begin position="1889"/>
        <end position="1976"/>
    </location>
</feature>
<protein>
    <recommendedName>
        <fullName evidence="1">Fibronectin type-III domain-containing protein</fullName>
    </recommendedName>
</protein>
<sequence length="2869" mass="298094">MENNRSGLPPMTWNTSATSLNISNLKPCSSYTIGVSSINMFLQPGEPSTALYTTSSIASVPSISVDYSCTNAIATVSWEAVSGARSYRAVATGNNGTSLSCTTTGTSCQITTLRCGERYAVRISSIADCESTSNISYVFETAPCPPQNPTIFRECFSNVIIFSWAPTNKTAYYIAQSVDSDGVVNECVTIDTSCYFIQTDCGLTYSFTVSSVYSGAQGCNTGSTLPVTISTAPCLPQNVRTVAMDCLSDTLMTMWNPARGALRYTVQARGNRDDFYNCTSRGTNCTMTGVNCGQSLSVWITASNNECMTDFMLVDVAETVPCAPQDISLVDTCGSFSITLRWLTSNNAIFYTAKTISADGTIRFCNTMNTECEITGLQCGQTYEAFVMSTNFICNSTDSQHIAVKTAPCTPVNVQAVKDCQSNTATVQWQGQQSGGSYTALLVDNEGGMLNCSTSRNNCSIPSLRCGHTYNITVMQNNTHCNSLPSATIQMESVPCAPKQVVGIVNCSSGSMTVGWNSSAVGVNYTTVVWSGTGGPLYCNSKEPHCSVGQLDCGKAYNVMVLAASGSCQSAPSQQITVEQVPCVPTNVSVSRVCGATSVGITWAPSTGAHTYIAIAIDTHGQRSQCVSNRTSCSIANLTCGQMYSVGVIAANDNCSSQLSQTVSLYTDPCGPTSVSGLVNCSSSTASLLWTPSPNALGYIGRLESYGDVRTCNVSTVGCQISGLLCGQRYSFSVFATDGSCASAQTAPIQLDTAPCAPQNVSTVLACDTNSVTVSWSPSAVPQNYIASAVWSGGTALFCSSQNTSCSMQGLQCGQQYNITVAASNGNCSGPASPVQSIQTAPCIPQNVNGRVACGSSSLVASWDAAPGANGYIATLSASGKFPQMCVTGNLSCVFSGLQCASRYSLSVTSQNGICNNTNSSVTTLSTGPCDPQNVTAILQCSSSIATVMWSASTGASKYTVLAQTDGEQTLAASCSTSSTSCQLTSLTCGKTFNITVLAGDATCNSTSQSRAVVVTAPCLPTILSTSLDCATNAALLSWTPVRNAIRYIVNATSTNGLMSSCISPNFNCSLTGLQCGQTYSVYATARGEQCDSSPSTSVTVITAPCSPSMVNAYYDCRNNTALIGWNNNNASTLFVALLEGDGYSDTCSTTGTNCSITGLRCGRAYNVTVKAVSSNCNSSYSQPTGIQTVPCATQNVSASWQCSNSSAVVVWAPTAGVSLYSVTALGRDGDVKQCNSTTSTCQLSQMHCGQIYNITVTPYTNNCSGVRSTAVSFSTGPCAPSNLSVVLQCQGNQGIASWLPAVWADSYVATATALDGHTHTCASNTTSCSFTELHCGETYSVTVVTLISGCPSDPSVAVAIRTVPCATQNVSASWQCSNSSAVVVWAPTAGVSLYSVTALGRDGDVKQCNSTTSTCQLSQMHCGQIYNITVTPYTNNCSGVRSAAVSFSTGPCAPSNLSVVLQCQGNQGIASWLAAVRADSYVATATALDGHTHTCASNTTSCSFTELHCGETYSVTVVTLISGCPSDPSVAIAIRTVPCATQNVSASWQCSNSSAVVVWAPTAGVSLYSVTALGRDGDVKQCNSTTSTCQLSQMHCGQIYNITVTPYTNNCSGVRSTAVSFSTGPCAPSNLSVVLQCQGNQGIASWLPAVWADSYVATATALDGHTHTCASNTTSCSFTELHCGETYSVTVVTLISGCPSDPSVAVAIRTVPCVPVNVSASVDCSTNTGNISWGSATGAVVYNTKLVAGNGRVAFCSTSGTSCVVMLECGQNYSAVVVASTDVCNSSQSSSLQFRSAPCAPTGLNVTATCNSNTTSVAWNPSSGIVAYYVASAEPSSGLTLTCNSSSTSCDISGLICGQTYNVSVTAYGGDCVGRKSLTYTLKTAPCAPQTVQFQLLTCQSGNLSVVWQPTSGALMYRAEAVTFPGHLLSCYSAYTSCIIPALGCGQTYDISVVAVGDSCNSSSSAIRQASTAPCPPSSVTAVVNCSTNTPTVSWNASSVPGAVYTARAVTNAASSSGMECNSTNSSCALTGLHCSTQYNVTVIATKDNCMSAPSAVYSFFTAPCMPDSSSVSVQVDCATDTALLSWAFSAGVDNYTAVVLGSGGHFNSCSTQQNQCNVSLLCGQSYNLTLISINQQCQIPTVINTTFQSRPCEPVGIAVNMTCGTSSAVVSWRRAQGVDYYIAHAVRGGDGHEDMCISNSSSCLFSSLACGQNYTFTVTAYMGHCSSNTSQPAYISTAPCVPSGLVSASGCGSAGAVLSWNSSAGADVYVVNGWSRDGHTVSLRTSLSTISLPDLHCSQEYNLIVTAINQQCNSTPSLPVRLQTGPCSAATVSAVLDCMSSVAVVSWQPNNGTAIYTATLLDSSGPLRSCVGVGSQCNISGLACGKNYSISVTVSNDQCNSTTTLPTSLQSVPCVPVNISVITVCVNSSAVVVWDRSQGAISYYVNAVSSNGNVSCQSTSPTCTLTNLTCGSTYYVHVVAVGNNCSSMPSQPMVISSVPCKPTNVSVDVQCANDIAVLSWAAQTGAVQYFATAQSDSATPLYCQTTNTSCTLQGLPCGAVYNFTVQASNGDCNSSYSKTLTGGGVPCPPASFRVVPSVLVGQGQLLRAYWSIVNCPNSHYLLEVSGSIQGDPHSLFQMTSYSTNRTYFETPVPCSSTYNTSVRAQNSGGTSVPSAIVTGISVPCPPLSVTFTGSNSSAVVAWNASLYATEYHVYQVTSNGQIQVCNTSQLSCPVTNVSSNLIMVTARNAAGEGAGTSDVRVIAARRRRDLTQTEMGELTSPQASFTMVTADAVWLEWTHVEGADFYSLLIREQSRSSKPVVMTVYGEASIIPELKPATMYCVSLSARNSYSSAPYSEPACVETAALS</sequence>
<dbReference type="GeneTree" id="ENSGT00940000157064"/>
<feature type="domain" description="Fibronectin type-III" evidence="1">
    <location>
        <begin position="323"/>
        <end position="409"/>
    </location>
</feature>
<feature type="domain" description="Fibronectin type-III" evidence="1">
    <location>
        <begin position="1628"/>
        <end position="1714"/>
    </location>
</feature>
<feature type="domain" description="Fibronectin type-III" evidence="1">
    <location>
        <begin position="410"/>
        <end position="496"/>
    </location>
</feature>
<feature type="domain" description="Fibronectin type-III" evidence="1">
    <location>
        <begin position="757"/>
        <end position="843"/>
    </location>
</feature>
<feature type="domain" description="Fibronectin type-III" evidence="1">
    <location>
        <begin position="1801"/>
        <end position="1888"/>
    </location>
</feature>
<feature type="domain" description="Fibronectin type-III" evidence="1">
    <location>
        <begin position="1107"/>
        <end position="1192"/>
    </location>
</feature>
<dbReference type="PROSITE" id="PS50853">
    <property type="entry name" value="FN3"/>
    <property type="match status" value="23"/>
</dbReference>
<reference evidence="2 3" key="1">
    <citation type="submission" date="2020-10" db="EMBL/GenBank/DDBJ databases">
        <title>Pygocentrus nattereri (red-bellied piranha) genome, fPygNat1, primary haplotype.</title>
        <authorList>
            <person name="Myers G."/>
            <person name="Meyer A."/>
            <person name="Karagic N."/>
            <person name="Pippel M."/>
            <person name="Winkler S."/>
            <person name="Tracey A."/>
            <person name="Wood J."/>
            <person name="Formenti G."/>
            <person name="Howe K."/>
            <person name="Fedrigo O."/>
            <person name="Jarvis E.D."/>
        </authorList>
    </citation>
    <scope>NUCLEOTIDE SEQUENCE [LARGE SCALE GENOMIC DNA]</scope>
</reference>
<feature type="domain" description="Fibronectin type-III" evidence="1">
    <location>
        <begin position="2243"/>
        <end position="2329"/>
    </location>
</feature>
<accession>A0AAR2JQD7</accession>
<feature type="domain" description="Fibronectin type-III" evidence="1">
    <location>
        <begin position="2152"/>
        <end position="2242"/>
    </location>
</feature>
<feature type="domain" description="Fibronectin type-III" evidence="1">
    <location>
        <begin position="2417"/>
        <end position="2502"/>
    </location>
</feature>
<evidence type="ECO:0000259" key="1">
    <source>
        <dbReference type="PROSITE" id="PS50853"/>
    </source>
</evidence>
<evidence type="ECO:0000313" key="3">
    <source>
        <dbReference type="Proteomes" id="UP001501920"/>
    </source>
</evidence>
<dbReference type="SUPFAM" id="SSF49265">
    <property type="entry name" value="Fibronectin type III"/>
    <property type="match status" value="21"/>
</dbReference>
<dbReference type="Pfam" id="PF00041">
    <property type="entry name" value="fn3"/>
    <property type="match status" value="4"/>
</dbReference>
<dbReference type="PANTHER" id="PTHR47135">
    <property type="entry name" value="FIBRONECTIN TYPE III DOMAIN-CONTAINING PROTEIN 7"/>
    <property type="match status" value="1"/>
</dbReference>
<dbReference type="SMART" id="SM00060">
    <property type="entry name" value="FN3"/>
    <property type="match status" value="26"/>
</dbReference>
<organism evidence="2 3">
    <name type="scientific">Pygocentrus nattereri</name>
    <name type="common">Red-bellied piranha</name>
    <dbReference type="NCBI Taxonomy" id="42514"/>
    <lineage>
        <taxon>Eukaryota</taxon>
        <taxon>Metazoa</taxon>
        <taxon>Chordata</taxon>
        <taxon>Craniata</taxon>
        <taxon>Vertebrata</taxon>
        <taxon>Euteleostomi</taxon>
        <taxon>Actinopterygii</taxon>
        <taxon>Neopterygii</taxon>
        <taxon>Teleostei</taxon>
        <taxon>Ostariophysi</taxon>
        <taxon>Characiformes</taxon>
        <taxon>Characoidei</taxon>
        <taxon>Pygocentrus</taxon>
    </lineage>
</organism>
<feature type="domain" description="Fibronectin type-III" evidence="1">
    <location>
        <begin position="1"/>
        <end position="58"/>
    </location>
</feature>
<evidence type="ECO:0000313" key="2">
    <source>
        <dbReference type="Ensembl" id="ENSPNAP00000054250.1"/>
    </source>
</evidence>
<dbReference type="PANTHER" id="PTHR47135:SF3">
    <property type="entry name" value="FIBRONECTIN TYPE-III DOMAIN-CONTAINING PROTEIN"/>
    <property type="match status" value="1"/>
</dbReference>